<evidence type="ECO:0000313" key="6">
    <source>
        <dbReference type="EMBL" id="ORY95371.1"/>
    </source>
</evidence>
<dbReference type="STRING" id="13706.A0A1X2H9M1"/>
<sequence length="81" mass="9297">MRKNCVVHHGLIHPYLDMVDSLCPVCLDDFVLHEAICELPCSHLFHERCIFPWLKATGGPCPLCRAWVRPNLDKLMRTNVA</sequence>
<feature type="domain" description="RING-type" evidence="5">
    <location>
        <begin position="23"/>
        <end position="65"/>
    </location>
</feature>
<evidence type="ECO:0000259" key="5">
    <source>
        <dbReference type="PROSITE" id="PS50089"/>
    </source>
</evidence>
<evidence type="ECO:0000313" key="7">
    <source>
        <dbReference type="Proteomes" id="UP000242180"/>
    </source>
</evidence>
<gene>
    <name evidence="6" type="ORF">BCR43DRAFT_492885</name>
</gene>
<dbReference type="Gene3D" id="3.30.40.10">
    <property type="entry name" value="Zinc/RING finger domain, C3HC4 (zinc finger)"/>
    <property type="match status" value="1"/>
</dbReference>
<proteinExistence type="predicted"/>
<dbReference type="GO" id="GO:0006511">
    <property type="term" value="P:ubiquitin-dependent protein catabolic process"/>
    <property type="evidence" value="ECO:0007669"/>
    <property type="project" value="TreeGrafter"/>
</dbReference>
<dbReference type="PROSITE" id="PS50089">
    <property type="entry name" value="ZF_RING_2"/>
    <property type="match status" value="1"/>
</dbReference>
<keyword evidence="3" id="KW-0862">Zinc</keyword>
<dbReference type="Proteomes" id="UP000242180">
    <property type="component" value="Unassembled WGS sequence"/>
</dbReference>
<evidence type="ECO:0000256" key="4">
    <source>
        <dbReference type="PROSITE-ProRule" id="PRU00175"/>
    </source>
</evidence>
<evidence type="ECO:0000256" key="3">
    <source>
        <dbReference type="ARBA" id="ARBA00022833"/>
    </source>
</evidence>
<dbReference type="GO" id="GO:0008270">
    <property type="term" value="F:zinc ion binding"/>
    <property type="evidence" value="ECO:0007669"/>
    <property type="project" value="UniProtKB-KW"/>
</dbReference>
<keyword evidence="7" id="KW-1185">Reference proteome</keyword>
<dbReference type="Pfam" id="PF13639">
    <property type="entry name" value="zf-RING_2"/>
    <property type="match status" value="1"/>
</dbReference>
<keyword evidence="1" id="KW-0479">Metal-binding</keyword>
<dbReference type="PANTHER" id="PTHR45931:SF3">
    <property type="entry name" value="RING ZINC FINGER-CONTAINING PROTEIN"/>
    <property type="match status" value="1"/>
</dbReference>
<dbReference type="SMART" id="SM00184">
    <property type="entry name" value="RING"/>
    <property type="match status" value="1"/>
</dbReference>
<dbReference type="InterPro" id="IPR051834">
    <property type="entry name" value="RING_finger_E3_ligase"/>
</dbReference>
<name>A0A1X2H9M1_SYNRA</name>
<dbReference type="InterPro" id="IPR013083">
    <property type="entry name" value="Znf_RING/FYVE/PHD"/>
</dbReference>
<organism evidence="6 7">
    <name type="scientific">Syncephalastrum racemosum</name>
    <name type="common">Filamentous fungus</name>
    <dbReference type="NCBI Taxonomy" id="13706"/>
    <lineage>
        <taxon>Eukaryota</taxon>
        <taxon>Fungi</taxon>
        <taxon>Fungi incertae sedis</taxon>
        <taxon>Mucoromycota</taxon>
        <taxon>Mucoromycotina</taxon>
        <taxon>Mucoromycetes</taxon>
        <taxon>Mucorales</taxon>
        <taxon>Syncephalastraceae</taxon>
        <taxon>Syncephalastrum</taxon>
    </lineage>
</organism>
<evidence type="ECO:0000256" key="2">
    <source>
        <dbReference type="ARBA" id="ARBA00022771"/>
    </source>
</evidence>
<dbReference type="SUPFAM" id="SSF57850">
    <property type="entry name" value="RING/U-box"/>
    <property type="match status" value="1"/>
</dbReference>
<dbReference type="GO" id="GO:0061630">
    <property type="term" value="F:ubiquitin protein ligase activity"/>
    <property type="evidence" value="ECO:0007669"/>
    <property type="project" value="TreeGrafter"/>
</dbReference>
<dbReference type="EMBL" id="MCGN01000006">
    <property type="protein sequence ID" value="ORY95371.1"/>
    <property type="molecule type" value="Genomic_DNA"/>
</dbReference>
<dbReference type="InterPro" id="IPR001841">
    <property type="entry name" value="Znf_RING"/>
</dbReference>
<evidence type="ECO:0000256" key="1">
    <source>
        <dbReference type="ARBA" id="ARBA00022723"/>
    </source>
</evidence>
<accession>A0A1X2H9M1</accession>
<dbReference type="PANTHER" id="PTHR45931">
    <property type="entry name" value="SI:CH211-59O9.10"/>
    <property type="match status" value="1"/>
</dbReference>
<protein>
    <recommendedName>
        <fullName evidence="5">RING-type domain-containing protein</fullName>
    </recommendedName>
</protein>
<keyword evidence="2 4" id="KW-0863">Zinc-finger</keyword>
<dbReference type="OrthoDB" id="8062037at2759"/>
<dbReference type="AlphaFoldDB" id="A0A1X2H9M1"/>
<dbReference type="GO" id="GO:0005634">
    <property type="term" value="C:nucleus"/>
    <property type="evidence" value="ECO:0007669"/>
    <property type="project" value="TreeGrafter"/>
</dbReference>
<comment type="caution">
    <text evidence="6">The sequence shown here is derived from an EMBL/GenBank/DDBJ whole genome shotgun (WGS) entry which is preliminary data.</text>
</comment>
<dbReference type="InParanoid" id="A0A1X2H9M1"/>
<reference evidence="6 7" key="1">
    <citation type="submission" date="2016-07" db="EMBL/GenBank/DDBJ databases">
        <title>Pervasive Adenine N6-methylation of Active Genes in Fungi.</title>
        <authorList>
            <consortium name="DOE Joint Genome Institute"/>
            <person name="Mondo S.J."/>
            <person name="Dannebaum R.O."/>
            <person name="Kuo R.C."/>
            <person name="Labutti K."/>
            <person name="Haridas S."/>
            <person name="Kuo A."/>
            <person name="Salamov A."/>
            <person name="Ahrendt S.R."/>
            <person name="Lipzen A."/>
            <person name="Sullivan W."/>
            <person name="Andreopoulos W.B."/>
            <person name="Clum A."/>
            <person name="Lindquist E."/>
            <person name="Daum C."/>
            <person name="Ramamoorthy G.K."/>
            <person name="Gryganskyi A."/>
            <person name="Culley D."/>
            <person name="Magnuson J.K."/>
            <person name="James T.Y."/>
            <person name="O'Malley M.A."/>
            <person name="Stajich J.E."/>
            <person name="Spatafora J.W."/>
            <person name="Visel A."/>
            <person name="Grigoriev I.V."/>
        </authorList>
    </citation>
    <scope>NUCLEOTIDE SEQUENCE [LARGE SCALE GENOMIC DNA]</scope>
    <source>
        <strain evidence="6 7">NRRL 2496</strain>
    </source>
</reference>